<dbReference type="Gene3D" id="2.60.40.10">
    <property type="entry name" value="Immunoglobulins"/>
    <property type="match status" value="1"/>
</dbReference>
<dbReference type="OrthoDB" id="109844at2"/>
<name>A0A081NL42_9GAMM</name>
<dbReference type="SMART" id="SM00060">
    <property type="entry name" value="FN3"/>
    <property type="match status" value="5"/>
</dbReference>
<comment type="caution">
    <text evidence="3">The sequence shown here is derived from an EMBL/GenBank/DDBJ whole genome shotgun (WGS) entry which is preliminary data.</text>
</comment>
<dbReference type="InterPro" id="IPR036116">
    <property type="entry name" value="FN3_sf"/>
</dbReference>
<dbReference type="EMBL" id="JOKH01000001">
    <property type="protein sequence ID" value="KEQ19165.1"/>
    <property type="molecule type" value="Genomic_DNA"/>
</dbReference>
<dbReference type="InterPro" id="IPR013783">
    <property type="entry name" value="Ig-like_fold"/>
</dbReference>
<reference evidence="3 4" key="1">
    <citation type="submission" date="2014-06" db="EMBL/GenBank/DDBJ databases">
        <title>Whole Genome Sequences of Three Symbiotic Endozoicomonas Bacteria.</title>
        <authorList>
            <person name="Neave M.J."/>
            <person name="Apprill A."/>
            <person name="Voolstra C.R."/>
        </authorList>
    </citation>
    <scope>NUCLEOTIDE SEQUENCE [LARGE SCALE GENOMIC DNA]</scope>
    <source>
        <strain evidence="3 4">DSM 25634</strain>
    </source>
</reference>
<evidence type="ECO:0000313" key="3">
    <source>
        <dbReference type="EMBL" id="KEQ19165.1"/>
    </source>
</evidence>
<protein>
    <recommendedName>
        <fullName evidence="2">Fibronectin type-III domain-containing protein</fullName>
    </recommendedName>
</protein>
<evidence type="ECO:0000313" key="4">
    <source>
        <dbReference type="Proteomes" id="UP000028073"/>
    </source>
</evidence>
<dbReference type="eggNOG" id="COG4733">
    <property type="taxonomic scope" value="Bacteria"/>
</dbReference>
<dbReference type="Proteomes" id="UP000028073">
    <property type="component" value="Unassembled WGS sequence"/>
</dbReference>
<organism evidence="3 4">
    <name type="scientific">Endozoicomonas numazuensis</name>
    <dbReference type="NCBI Taxonomy" id="1137799"/>
    <lineage>
        <taxon>Bacteria</taxon>
        <taxon>Pseudomonadati</taxon>
        <taxon>Pseudomonadota</taxon>
        <taxon>Gammaproteobacteria</taxon>
        <taxon>Oceanospirillales</taxon>
        <taxon>Endozoicomonadaceae</taxon>
        <taxon>Endozoicomonas</taxon>
    </lineage>
</organism>
<proteinExistence type="predicted"/>
<dbReference type="PANTHER" id="PTHR46708">
    <property type="entry name" value="TENASCIN"/>
    <property type="match status" value="1"/>
</dbReference>
<dbReference type="RefSeq" id="WP_152558531.1">
    <property type="nucleotide sequence ID" value="NZ_JOKH01000001.1"/>
</dbReference>
<dbReference type="STRING" id="1137799.GZ78_03980"/>
<dbReference type="SUPFAM" id="SSF49265">
    <property type="entry name" value="Fibronectin type III"/>
    <property type="match status" value="2"/>
</dbReference>
<sequence>MPPVAAAVVAVVASVGTVGAIALAVSVVAAGYAYYSAQKAKAVDQGSNPQERKQTFRASNAPKQVIFGEVEVSGPVIFIQEPGEPNDSGEDEIVDLVIPLAGHPCSDCLSVRVGDRVFTRGSSTAEGSYWYFGEQPQPQNFKGLFGMFDSILSQAMGSRKLYGEVWFYSRSLQASGVPFSLNGVPQWDQQMVGRGQTFLHARLRSDPEKWPSGIEDVVAKVRGMKVHDPRTTQAMFSSNPVLQGRHYIRHHLLSPEKHILEDYFIRAANICDEQVVRNGVTESRYSCHAVFDEETDPQQVLGKIAATMAGEFIRSGGLWGVRAGAYYGPATRTLKKSEAIGDLQVRVSQPLQDRINTITGQYLEPSQGFNMTDFPSLSRPEYIEEDGRERVEDMSLDFVQSNTQAQALGWIELENRRRGASVVGTFMLSAIDVVMSRVVKTDFRGVEGLEFRVVNWKLDPSGSGIRVELVEDHPDIWSGQPGRIVDALLPGNLDSSDPRTVQPVTEFSFIRTPDKLNQHGVLSWKGQAARYRVVLLDGQDVIWQAEVPDTLVPLTMPVAEKVYTVQVVARNAFGVSSAPVSQAISLTLEAPDLSVEQLNAHDHWLEVSWPHTGGQTYELELLTHGGEGVYRTSVAASPVRLGWFYAGNYRLRVRSVLGITPSAWSEETQLQIDSLASPVAVFVSENADPTTSGGTLTFTEQDPRTDRIEFQVSGPDFEFNGDCSGAPVRLPPMLPAVYQFRVRAQWRDQFSPWQASSQRLTESLTTPAELAFVAGDDPGLWGLLSWESNASQYRVTIIRLSDNSIPVQTRVSGHQYQVPVLKVGSYRVEVVGLGRVEESDPATLALTMAAPDAPANLAFKPFDENATHAGEVTWSAVDKSSGYQVRLLQGSDLLVESKTTDNRWLIAPLTPAEYELQVATISQREGGLSAWSNTLFTLIGLSVPGGLTTQESLIGSGIQIINQVVVSCQPVAGATHYEFEYQELGQANWSGIQSGPAVSATLNAIPPGNYTFRVRAINGVRRSGYVTKSFIVQGTQRPPQALQNLRLHGQSGNTASLSWDLSTDPDVLAGGSIHVRHTHLVGDGATWDSAAQVTDRLPGNATLASVPLLAGTYLVKPVNATGYYSEQASVVVSNMAGLIGYNRVVEREEPDTWPGAKNKAVVNLGGSLTLAENTLFLDQQVNSGNKFKEDINVYFDSPISGRCWIRMYLNDPEGGLGFTLNGEVWDADPAGPNQASAWYEYEADVVQGQNHLLVNTESDGVNFLRLQLTSIGLEEGTPFYTMTQPLDLGAVATTRLTLETDASVYFADAIDDRTDLMDSWPLFDGAIPDNVSLRYEVSQTDDDPASNSATWSEWTPFIKGEFRGRGFRLRVTLQGYAAGSAATLASLKLIADVQDRIERAHNLTAPSAGLRVNYLTPFLDQSPSIAITAHGLPENGRWELTGQDRAGFNIRFFNGGSALAAAFDYQSIGYGEAS</sequence>
<evidence type="ECO:0000259" key="2">
    <source>
        <dbReference type="PROSITE" id="PS50853"/>
    </source>
</evidence>
<dbReference type="PANTHER" id="PTHR46708:SF2">
    <property type="entry name" value="FIBRONECTIN TYPE-III DOMAIN-CONTAINING PROTEIN"/>
    <property type="match status" value="1"/>
</dbReference>
<gene>
    <name evidence="3" type="ORF">GZ78_03980</name>
</gene>
<feature type="domain" description="Fibronectin type-III" evidence="2">
    <location>
        <begin position="943"/>
        <end position="1038"/>
    </location>
</feature>
<dbReference type="PROSITE" id="PS50853">
    <property type="entry name" value="FN3"/>
    <property type="match status" value="1"/>
</dbReference>
<keyword evidence="4" id="KW-1185">Reference proteome</keyword>
<evidence type="ECO:0000256" key="1">
    <source>
        <dbReference type="ARBA" id="ARBA00022737"/>
    </source>
</evidence>
<dbReference type="InterPro" id="IPR003961">
    <property type="entry name" value="FN3_dom"/>
</dbReference>
<accession>A0A081NL42</accession>
<dbReference type="CDD" id="cd00063">
    <property type="entry name" value="FN3"/>
    <property type="match status" value="1"/>
</dbReference>
<keyword evidence="1" id="KW-0677">Repeat</keyword>
<dbReference type="InterPro" id="IPR050991">
    <property type="entry name" value="ECM_Regulatory_Proteins"/>
</dbReference>